<proteinExistence type="predicted"/>
<evidence type="ECO:0000313" key="2">
    <source>
        <dbReference type="EMBL" id="PNJ03726.1"/>
    </source>
</evidence>
<sequence length="42" mass="4561">MAANCTSSWRLGESCNRPGLELPRSMASSETQLGNHDVDPEI</sequence>
<protein>
    <submittedName>
        <fullName evidence="2">ZSCAN5A isoform 6</fullName>
    </submittedName>
</protein>
<dbReference type="AlphaFoldDB" id="A0A2J8R5E6"/>
<feature type="region of interest" description="Disordered" evidence="1">
    <location>
        <begin position="16"/>
        <end position="42"/>
    </location>
</feature>
<name>A0A2J8R5E6_PONAB</name>
<evidence type="ECO:0000256" key="1">
    <source>
        <dbReference type="SAM" id="MobiDB-lite"/>
    </source>
</evidence>
<gene>
    <name evidence="2" type="ORF">CR201_G0053748</name>
</gene>
<organism evidence="2">
    <name type="scientific">Pongo abelii</name>
    <name type="common">Sumatran orangutan</name>
    <name type="synonym">Pongo pygmaeus abelii</name>
    <dbReference type="NCBI Taxonomy" id="9601"/>
    <lineage>
        <taxon>Eukaryota</taxon>
        <taxon>Metazoa</taxon>
        <taxon>Chordata</taxon>
        <taxon>Craniata</taxon>
        <taxon>Vertebrata</taxon>
        <taxon>Euteleostomi</taxon>
        <taxon>Mammalia</taxon>
        <taxon>Eutheria</taxon>
        <taxon>Euarchontoglires</taxon>
        <taxon>Primates</taxon>
        <taxon>Haplorrhini</taxon>
        <taxon>Catarrhini</taxon>
        <taxon>Hominidae</taxon>
        <taxon>Pongo</taxon>
    </lineage>
</organism>
<feature type="non-terminal residue" evidence="2">
    <location>
        <position position="42"/>
    </location>
</feature>
<comment type="caution">
    <text evidence="2">The sequence shown here is derived from an EMBL/GenBank/DDBJ whole genome shotgun (WGS) entry which is preliminary data.</text>
</comment>
<reference evidence="2" key="1">
    <citation type="submission" date="2017-12" db="EMBL/GenBank/DDBJ databases">
        <title>High-resolution comparative analysis of great ape genomes.</title>
        <authorList>
            <person name="Pollen A."/>
            <person name="Hastie A."/>
            <person name="Hormozdiari F."/>
            <person name="Dougherty M."/>
            <person name="Liu R."/>
            <person name="Chaisson M."/>
            <person name="Hoppe E."/>
            <person name="Hill C."/>
            <person name="Pang A."/>
            <person name="Hillier L."/>
            <person name="Baker C."/>
            <person name="Armstrong J."/>
            <person name="Shendure J."/>
            <person name="Paten B."/>
            <person name="Wilson R."/>
            <person name="Chao H."/>
            <person name="Schneider V."/>
            <person name="Ventura M."/>
            <person name="Kronenberg Z."/>
            <person name="Murali S."/>
            <person name="Gordon D."/>
            <person name="Cantsilieris S."/>
            <person name="Munson K."/>
            <person name="Nelson B."/>
            <person name="Raja A."/>
            <person name="Underwood J."/>
            <person name="Diekhans M."/>
            <person name="Fiddes I."/>
            <person name="Haussler D."/>
            <person name="Eichler E."/>
        </authorList>
    </citation>
    <scope>NUCLEOTIDE SEQUENCE [LARGE SCALE GENOMIC DNA]</scope>
    <source>
        <strain evidence="2">Susie</strain>
    </source>
</reference>
<dbReference type="EMBL" id="NDHI03003754">
    <property type="protein sequence ID" value="PNJ03726.1"/>
    <property type="molecule type" value="Genomic_DNA"/>
</dbReference>
<accession>A0A2J8R5E6</accession>